<sequence length="169" mass="18656">MSDSAADMTHTGDDQATPVRLRTLPSRLLGMAAAHAERLVSRKLAEEDARRWHYAVLVTLRESGPASQATLSRRTGVYRSDLVAVINELADRGLIERAPDPADRRRNVITVTPEGRSLTARLDALLDSLHEDLLAPLTGPEREQLVALLTRLVDHHSRQAPHSADDRHA</sequence>
<dbReference type="PANTHER" id="PTHR33164">
    <property type="entry name" value="TRANSCRIPTIONAL REGULATOR, MARR FAMILY"/>
    <property type="match status" value="1"/>
</dbReference>
<keyword evidence="3" id="KW-1185">Reference proteome</keyword>
<evidence type="ECO:0000313" key="2">
    <source>
        <dbReference type="EMBL" id="GII03714.1"/>
    </source>
</evidence>
<dbReference type="PANTHER" id="PTHR33164:SF95">
    <property type="entry name" value="TRANSCRIPTIONAL REGULATOR"/>
    <property type="match status" value="1"/>
</dbReference>
<dbReference type="Gene3D" id="1.10.10.10">
    <property type="entry name" value="Winged helix-like DNA-binding domain superfamily/Winged helix DNA-binding domain"/>
    <property type="match status" value="1"/>
</dbReference>
<dbReference type="AlphaFoldDB" id="A0A8J3WV93"/>
<dbReference type="Proteomes" id="UP000634476">
    <property type="component" value="Unassembled WGS sequence"/>
</dbReference>
<dbReference type="GO" id="GO:0006950">
    <property type="term" value="P:response to stress"/>
    <property type="evidence" value="ECO:0007669"/>
    <property type="project" value="TreeGrafter"/>
</dbReference>
<evidence type="ECO:0000313" key="3">
    <source>
        <dbReference type="Proteomes" id="UP000634476"/>
    </source>
</evidence>
<dbReference type="EMBL" id="BOOK01000041">
    <property type="protein sequence ID" value="GII03714.1"/>
    <property type="molecule type" value="Genomic_DNA"/>
</dbReference>
<dbReference type="SMART" id="SM00347">
    <property type="entry name" value="HTH_MARR"/>
    <property type="match status" value="1"/>
</dbReference>
<organism evidence="2 3">
    <name type="scientific">Planobispora takensis</name>
    <dbReference type="NCBI Taxonomy" id="1367882"/>
    <lineage>
        <taxon>Bacteria</taxon>
        <taxon>Bacillati</taxon>
        <taxon>Actinomycetota</taxon>
        <taxon>Actinomycetes</taxon>
        <taxon>Streptosporangiales</taxon>
        <taxon>Streptosporangiaceae</taxon>
        <taxon>Planobispora</taxon>
    </lineage>
</organism>
<reference evidence="2" key="1">
    <citation type="submission" date="2021-01" db="EMBL/GenBank/DDBJ databases">
        <title>Whole genome shotgun sequence of Planobispora takensis NBRC 109077.</title>
        <authorList>
            <person name="Komaki H."/>
            <person name="Tamura T."/>
        </authorList>
    </citation>
    <scope>NUCLEOTIDE SEQUENCE</scope>
    <source>
        <strain evidence="2">NBRC 109077</strain>
    </source>
</reference>
<feature type="domain" description="HTH marR-type" evidence="1">
    <location>
        <begin position="22"/>
        <end position="154"/>
    </location>
</feature>
<dbReference type="InterPro" id="IPR036390">
    <property type="entry name" value="WH_DNA-bd_sf"/>
</dbReference>
<dbReference type="PRINTS" id="PR00598">
    <property type="entry name" value="HTHMARR"/>
</dbReference>
<dbReference type="SUPFAM" id="SSF46785">
    <property type="entry name" value="Winged helix' DNA-binding domain"/>
    <property type="match status" value="1"/>
</dbReference>
<dbReference type="InterPro" id="IPR039422">
    <property type="entry name" value="MarR/SlyA-like"/>
</dbReference>
<gene>
    <name evidence="2" type="ORF">Pta02_57220</name>
</gene>
<dbReference type="PROSITE" id="PS50995">
    <property type="entry name" value="HTH_MARR_2"/>
    <property type="match status" value="1"/>
</dbReference>
<evidence type="ECO:0000259" key="1">
    <source>
        <dbReference type="PROSITE" id="PS50995"/>
    </source>
</evidence>
<dbReference type="InterPro" id="IPR036388">
    <property type="entry name" value="WH-like_DNA-bd_sf"/>
</dbReference>
<dbReference type="Pfam" id="PF12802">
    <property type="entry name" value="MarR_2"/>
    <property type="match status" value="1"/>
</dbReference>
<protein>
    <recommendedName>
        <fullName evidence="1">HTH marR-type domain-containing protein</fullName>
    </recommendedName>
</protein>
<proteinExistence type="predicted"/>
<name>A0A8J3WV93_9ACTN</name>
<comment type="caution">
    <text evidence="2">The sequence shown here is derived from an EMBL/GenBank/DDBJ whole genome shotgun (WGS) entry which is preliminary data.</text>
</comment>
<accession>A0A8J3WV93</accession>
<dbReference type="InterPro" id="IPR000835">
    <property type="entry name" value="HTH_MarR-typ"/>
</dbReference>
<dbReference type="GO" id="GO:0003700">
    <property type="term" value="F:DNA-binding transcription factor activity"/>
    <property type="evidence" value="ECO:0007669"/>
    <property type="project" value="InterPro"/>
</dbReference>
<dbReference type="RefSeq" id="WP_239131282.1">
    <property type="nucleotide sequence ID" value="NZ_BOOK01000041.1"/>
</dbReference>